<sequence>MRNRQYVYQTRSADNALVVILNADDEPLRMSLPELGIPRAELLAGSAAPPQAVTDEVLVEGHGWRILQPA</sequence>
<name>A0A7I7LGP3_9MYCO</name>
<dbReference type="EMBL" id="AP022572">
    <property type="protein sequence ID" value="BBX58767.1"/>
    <property type="molecule type" value="Genomic_DNA"/>
</dbReference>
<evidence type="ECO:0008006" key="3">
    <source>
        <dbReference type="Google" id="ProtNLM"/>
    </source>
</evidence>
<dbReference type="SUPFAM" id="SSF51011">
    <property type="entry name" value="Glycosyl hydrolase domain"/>
    <property type="match status" value="1"/>
</dbReference>
<reference evidence="1 2" key="1">
    <citation type="journal article" date="2019" name="Emerg. Microbes Infect.">
        <title>Comprehensive subspecies identification of 175 nontuberculous mycobacteria species based on 7547 genomic profiles.</title>
        <authorList>
            <person name="Matsumoto Y."/>
            <person name="Kinjo T."/>
            <person name="Motooka D."/>
            <person name="Nabeya D."/>
            <person name="Jung N."/>
            <person name="Uechi K."/>
            <person name="Horii T."/>
            <person name="Iida T."/>
            <person name="Fujita J."/>
            <person name="Nakamura S."/>
        </authorList>
    </citation>
    <scope>NUCLEOTIDE SEQUENCE [LARGE SCALE GENOMIC DNA]</scope>
    <source>
        <strain evidence="1 2">JCM 12657</strain>
    </source>
</reference>
<proteinExistence type="predicted"/>
<dbReference type="KEGG" id="msho:MSHO_41120"/>
<dbReference type="AlphaFoldDB" id="A0A7I7LGP3"/>
<organism evidence="1 2">
    <name type="scientific">Mycobacterium shottsii</name>
    <dbReference type="NCBI Taxonomy" id="133549"/>
    <lineage>
        <taxon>Bacteria</taxon>
        <taxon>Bacillati</taxon>
        <taxon>Actinomycetota</taxon>
        <taxon>Actinomycetes</taxon>
        <taxon>Mycobacteriales</taxon>
        <taxon>Mycobacteriaceae</taxon>
        <taxon>Mycobacterium</taxon>
        <taxon>Mycobacterium ulcerans group</taxon>
    </lineage>
</organism>
<accession>A0A7I7LGP3</accession>
<protein>
    <recommendedName>
        <fullName evidence="3">Maltogenic Amylase C-terminal domain-containing protein</fullName>
    </recommendedName>
</protein>
<dbReference type="Proteomes" id="UP000467164">
    <property type="component" value="Chromosome"/>
</dbReference>
<evidence type="ECO:0000313" key="2">
    <source>
        <dbReference type="Proteomes" id="UP000467164"/>
    </source>
</evidence>
<gene>
    <name evidence="1" type="ORF">MSHO_41120</name>
</gene>
<evidence type="ECO:0000313" key="1">
    <source>
        <dbReference type="EMBL" id="BBX58767.1"/>
    </source>
</evidence>
<keyword evidence="2" id="KW-1185">Reference proteome</keyword>